<proteinExistence type="predicted"/>
<feature type="region of interest" description="Disordered" evidence="1">
    <location>
        <begin position="71"/>
        <end position="112"/>
    </location>
</feature>
<name>A0ABM8A8C7_STRNI</name>
<organism evidence="2 3">
    <name type="scientific">Streptomyces nigrescens</name>
    <dbReference type="NCBI Taxonomy" id="1920"/>
    <lineage>
        <taxon>Bacteria</taxon>
        <taxon>Bacillati</taxon>
        <taxon>Actinomycetota</taxon>
        <taxon>Actinomycetes</taxon>
        <taxon>Kitasatosporales</taxon>
        <taxon>Streptomycetaceae</taxon>
        <taxon>Streptomyces</taxon>
    </lineage>
</organism>
<geneLocation type="plasmid" evidence="2 3">
    <name>SNP1</name>
</geneLocation>
<evidence type="ECO:0000256" key="1">
    <source>
        <dbReference type="SAM" id="MobiDB-lite"/>
    </source>
</evidence>
<evidence type="ECO:0000313" key="2">
    <source>
        <dbReference type="EMBL" id="BDM74770.1"/>
    </source>
</evidence>
<dbReference type="EMBL" id="AP026074">
    <property type="protein sequence ID" value="BDM74770.1"/>
    <property type="molecule type" value="Genomic_DNA"/>
</dbReference>
<gene>
    <name evidence="2" type="ORF">HEK616_82570</name>
</gene>
<keyword evidence="2" id="KW-0614">Plasmid</keyword>
<keyword evidence="3" id="KW-1185">Reference proteome</keyword>
<sequence>MREDGGDKLQLAGAQVVDRLEVSHHAMIQYRLPSTGEIVALLQIAPSKTDQERVLLVSPELADVPATIIRRVRPPPAPAPSRSCPPTITRSAPGTRRHPCSSSGTAAVKTPA</sequence>
<protein>
    <submittedName>
        <fullName evidence="2">Uncharacterized protein</fullName>
    </submittedName>
</protein>
<evidence type="ECO:0000313" key="3">
    <source>
        <dbReference type="Proteomes" id="UP001059597"/>
    </source>
</evidence>
<accession>A0ABM8A8C7</accession>
<reference evidence="2" key="1">
    <citation type="submission" date="2022-06" db="EMBL/GenBank/DDBJ databases">
        <title>Complete genome sequence of Streptomyces nigrescens HEK616.</title>
        <authorList>
            <person name="Asamizu S."/>
            <person name="Onaka H."/>
        </authorList>
    </citation>
    <scope>NUCLEOTIDE SEQUENCE</scope>
    <source>
        <strain evidence="2">HEK616</strain>
        <plasmid evidence="2">SNP1</plasmid>
    </source>
</reference>
<dbReference type="Proteomes" id="UP001059597">
    <property type="component" value="Plasmid SNP1"/>
</dbReference>
<dbReference type="RefSeq" id="WP_315975520.1">
    <property type="nucleotide sequence ID" value="NZ_AP026074.1"/>
</dbReference>